<dbReference type="AlphaFoldDB" id="A0AAU9SSZ9"/>
<gene>
    <name evidence="2" type="ORF">TAV2_LOCUS19081</name>
</gene>
<keyword evidence="3" id="KW-1185">Reference proteome</keyword>
<protein>
    <recommendedName>
        <fullName evidence="1">FBD domain-containing protein</fullName>
    </recommendedName>
</protein>
<feature type="domain" description="FBD" evidence="1">
    <location>
        <begin position="73"/>
        <end position="145"/>
    </location>
</feature>
<dbReference type="InterPro" id="IPR050232">
    <property type="entry name" value="FBL13/AtMIF1-like"/>
</dbReference>
<dbReference type="Proteomes" id="UP000836841">
    <property type="component" value="Chromosome 6"/>
</dbReference>
<organism evidence="2 3">
    <name type="scientific">Thlaspi arvense</name>
    <name type="common">Field penny-cress</name>
    <dbReference type="NCBI Taxonomy" id="13288"/>
    <lineage>
        <taxon>Eukaryota</taxon>
        <taxon>Viridiplantae</taxon>
        <taxon>Streptophyta</taxon>
        <taxon>Embryophyta</taxon>
        <taxon>Tracheophyta</taxon>
        <taxon>Spermatophyta</taxon>
        <taxon>Magnoliopsida</taxon>
        <taxon>eudicotyledons</taxon>
        <taxon>Gunneridae</taxon>
        <taxon>Pentapetalae</taxon>
        <taxon>rosids</taxon>
        <taxon>malvids</taxon>
        <taxon>Brassicales</taxon>
        <taxon>Brassicaceae</taxon>
        <taxon>Thlaspideae</taxon>
        <taxon>Thlaspi</taxon>
    </lineage>
</organism>
<reference evidence="2 3" key="1">
    <citation type="submission" date="2022-03" db="EMBL/GenBank/DDBJ databases">
        <authorList>
            <person name="Nunn A."/>
            <person name="Chopra R."/>
            <person name="Nunn A."/>
            <person name="Contreras Garrido A."/>
        </authorList>
    </citation>
    <scope>NUCLEOTIDE SEQUENCE [LARGE SCALE GENOMIC DNA]</scope>
</reference>
<dbReference type="Pfam" id="PF08387">
    <property type="entry name" value="FBD"/>
    <property type="match status" value="1"/>
</dbReference>
<dbReference type="InterPro" id="IPR006566">
    <property type="entry name" value="FBD"/>
</dbReference>
<proteinExistence type="predicted"/>
<dbReference type="EMBL" id="OU466862">
    <property type="protein sequence ID" value="CAH2070073.1"/>
    <property type="molecule type" value="Genomic_DNA"/>
</dbReference>
<evidence type="ECO:0000313" key="3">
    <source>
        <dbReference type="Proteomes" id="UP000836841"/>
    </source>
</evidence>
<dbReference type="SMART" id="SM00579">
    <property type="entry name" value="FBD"/>
    <property type="match status" value="1"/>
</dbReference>
<dbReference type="PANTHER" id="PTHR31900:SF25">
    <property type="entry name" value="FBD DOMAIN-CONTAINING PROTEIN"/>
    <property type="match status" value="1"/>
</dbReference>
<accession>A0AAU9SSZ9</accession>
<dbReference type="PANTHER" id="PTHR31900">
    <property type="entry name" value="F-BOX/RNI SUPERFAMILY PROTEIN-RELATED"/>
    <property type="match status" value="1"/>
</dbReference>
<evidence type="ECO:0000259" key="1">
    <source>
        <dbReference type="SMART" id="SM00579"/>
    </source>
</evidence>
<sequence length="146" mass="16511">MMLINDYAIIEPRLQLPNVSCMAVTICEADLKGLPTFLRSCPKLKYLIVGLDVYEEMPSEEIDRITFSSIVPECLLSSLKFVDIKTDISRCAECAPEMKLVKYFIENAAILKKVTLHVNHSSVDDDIDIAKELLKIPRRSATCFQI</sequence>
<name>A0AAU9SSZ9_THLAR</name>
<evidence type="ECO:0000313" key="2">
    <source>
        <dbReference type="EMBL" id="CAH2070073.1"/>
    </source>
</evidence>